<comment type="similarity">
    <text evidence="1">Belongs to the peptidase C14B family.</text>
</comment>
<dbReference type="AlphaFoldDB" id="A0A0D0BVH8"/>
<dbReference type="InParanoid" id="A0A0D0BVH8"/>
<name>A0A0D0BVH8_9AGAM</name>
<protein>
    <recommendedName>
        <fullName evidence="2">Peptidase C14 caspase domain-containing protein</fullName>
    </recommendedName>
</protein>
<dbReference type="InterPro" id="IPR011600">
    <property type="entry name" value="Pept_C14_caspase"/>
</dbReference>
<dbReference type="GO" id="GO:0005737">
    <property type="term" value="C:cytoplasm"/>
    <property type="evidence" value="ECO:0007669"/>
    <property type="project" value="TreeGrafter"/>
</dbReference>
<dbReference type="HOGENOM" id="CLU_029389_6_2_1"/>
<sequence length="364" mass="40529">MCLSQGVSRKGRKKALLIAVRYVRGIDIGLPRTHYDVQEFKELLIKQYGYAEKDIVILVDNCNLDKSFWPSEVNIFKRIEWLVEDIGENDRLVFYYSGHGGQTICRHDSEVDGQDEVIYEFAGGKIMDNVLKQHLVDPVLKVKGCHLFALFDCCHSETILDLKHCNCCFRLLSPAKPFVASSQKSDMDVSQASPLMKWLSLSKKYRLALPVTIPRPNKNALTMSSRSAIGLANRAMLHFYNSVAKILKIFLKSAPPSAGEVNEPVQNATSRQPVSVNTAFVSQPQWLTSPQRTVMSPISIYPNARCKGACAITAEEENQGRVVCLSACGDGEVAHDDNETGGTLTKFFISSLSIKLEISVYDDS</sequence>
<dbReference type="EMBL" id="KN835152">
    <property type="protein sequence ID" value="KIK46973.1"/>
    <property type="molecule type" value="Genomic_DNA"/>
</dbReference>
<dbReference type="OrthoDB" id="3223806at2759"/>
<feature type="domain" description="Peptidase C14 caspase" evidence="2">
    <location>
        <begin position="12"/>
        <end position="353"/>
    </location>
</feature>
<keyword evidence="4" id="KW-1185">Reference proteome</keyword>
<organism evidence="3 4">
    <name type="scientific">Suillus luteus UH-Slu-Lm8-n1</name>
    <dbReference type="NCBI Taxonomy" id="930992"/>
    <lineage>
        <taxon>Eukaryota</taxon>
        <taxon>Fungi</taxon>
        <taxon>Dikarya</taxon>
        <taxon>Basidiomycota</taxon>
        <taxon>Agaricomycotina</taxon>
        <taxon>Agaricomycetes</taxon>
        <taxon>Agaricomycetidae</taxon>
        <taxon>Boletales</taxon>
        <taxon>Suillineae</taxon>
        <taxon>Suillaceae</taxon>
        <taxon>Suillus</taxon>
    </lineage>
</organism>
<dbReference type="PANTHER" id="PTHR48104:SF30">
    <property type="entry name" value="METACASPASE-1"/>
    <property type="match status" value="1"/>
</dbReference>
<dbReference type="GO" id="GO:0004197">
    <property type="term" value="F:cysteine-type endopeptidase activity"/>
    <property type="evidence" value="ECO:0007669"/>
    <property type="project" value="InterPro"/>
</dbReference>
<proteinExistence type="inferred from homology"/>
<dbReference type="Pfam" id="PF00656">
    <property type="entry name" value="Peptidase_C14"/>
    <property type="match status" value="1"/>
</dbReference>
<dbReference type="GO" id="GO:0006508">
    <property type="term" value="P:proteolysis"/>
    <property type="evidence" value="ECO:0007669"/>
    <property type="project" value="InterPro"/>
</dbReference>
<dbReference type="Gene3D" id="3.40.50.12660">
    <property type="match status" value="1"/>
</dbReference>
<accession>A0A0D0BVH8</accession>
<gene>
    <name evidence="3" type="ORF">CY34DRAFT_330592</name>
</gene>
<dbReference type="InterPro" id="IPR050452">
    <property type="entry name" value="Metacaspase"/>
</dbReference>
<evidence type="ECO:0000313" key="3">
    <source>
        <dbReference type="EMBL" id="KIK46973.1"/>
    </source>
</evidence>
<dbReference type="PANTHER" id="PTHR48104">
    <property type="entry name" value="METACASPASE-4"/>
    <property type="match status" value="1"/>
</dbReference>
<evidence type="ECO:0000256" key="1">
    <source>
        <dbReference type="ARBA" id="ARBA00009005"/>
    </source>
</evidence>
<evidence type="ECO:0000313" key="4">
    <source>
        <dbReference type="Proteomes" id="UP000054485"/>
    </source>
</evidence>
<reference evidence="4" key="2">
    <citation type="submission" date="2015-01" db="EMBL/GenBank/DDBJ databases">
        <title>Evolutionary Origins and Diversification of the Mycorrhizal Mutualists.</title>
        <authorList>
            <consortium name="DOE Joint Genome Institute"/>
            <consortium name="Mycorrhizal Genomics Consortium"/>
            <person name="Kohler A."/>
            <person name="Kuo A."/>
            <person name="Nagy L.G."/>
            <person name="Floudas D."/>
            <person name="Copeland A."/>
            <person name="Barry K.W."/>
            <person name="Cichocki N."/>
            <person name="Veneault-Fourrey C."/>
            <person name="LaButti K."/>
            <person name="Lindquist E.A."/>
            <person name="Lipzen A."/>
            <person name="Lundell T."/>
            <person name="Morin E."/>
            <person name="Murat C."/>
            <person name="Riley R."/>
            <person name="Ohm R."/>
            <person name="Sun H."/>
            <person name="Tunlid A."/>
            <person name="Henrissat B."/>
            <person name="Grigoriev I.V."/>
            <person name="Hibbett D.S."/>
            <person name="Martin F."/>
        </authorList>
    </citation>
    <scope>NUCLEOTIDE SEQUENCE [LARGE SCALE GENOMIC DNA]</scope>
    <source>
        <strain evidence="4">UH-Slu-Lm8-n1</strain>
    </source>
</reference>
<dbReference type="Proteomes" id="UP000054485">
    <property type="component" value="Unassembled WGS sequence"/>
</dbReference>
<reference evidence="3 4" key="1">
    <citation type="submission" date="2014-04" db="EMBL/GenBank/DDBJ databases">
        <authorList>
            <consortium name="DOE Joint Genome Institute"/>
            <person name="Kuo A."/>
            <person name="Ruytinx J."/>
            <person name="Rineau F."/>
            <person name="Colpaert J."/>
            <person name="Kohler A."/>
            <person name="Nagy L.G."/>
            <person name="Floudas D."/>
            <person name="Copeland A."/>
            <person name="Barry K.W."/>
            <person name="Cichocki N."/>
            <person name="Veneault-Fourrey C."/>
            <person name="LaButti K."/>
            <person name="Lindquist E.A."/>
            <person name="Lipzen A."/>
            <person name="Lundell T."/>
            <person name="Morin E."/>
            <person name="Murat C."/>
            <person name="Sun H."/>
            <person name="Tunlid A."/>
            <person name="Henrissat B."/>
            <person name="Grigoriev I.V."/>
            <person name="Hibbett D.S."/>
            <person name="Martin F."/>
            <person name="Nordberg H.P."/>
            <person name="Cantor M.N."/>
            <person name="Hua S.X."/>
        </authorList>
    </citation>
    <scope>NUCLEOTIDE SEQUENCE [LARGE SCALE GENOMIC DNA]</scope>
    <source>
        <strain evidence="3 4">UH-Slu-Lm8-n1</strain>
    </source>
</reference>
<evidence type="ECO:0000259" key="2">
    <source>
        <dbReference type="Pfam" id="PF00656"/>
    </source>
</evidence>